<keyword evidence="1" id="KW-0808">Transferase</keyword>
<dbReference type="Gene3D" id="3.40.630.30">
    <property type="match status" value="1"/>
</dbReference>
<name>A0A143BMG6_9BACT</name>
<dbReference type="InterPro" id="IPR000182">
    <property type="entry name" value="GNAT_dom"/>
</dbReference>
<reference evidence="4 5" key="1">
    <citation type="journal article" date="2014" name="Proc. Natl. Acad. Sci. U.S.A.">
        <title>Functional type 2 photosynthetic reaction centers found in the rare bacterial phylum Gemmatimonadetes.</title>
        <authorList>
            <person name="Zeng Y."/>
            <person name="Feng F."/>
            <person name="Medova H."/>
            <person name="Dean J."/>
            <person name="Koblizek M."/>
        </authorList>
    </citation>
    <scope>NUCLEOTIDE SEQUENCE [LARGE SCALE GENOMIC DNA]</scope>
    <source>
        <strain evidence="4 5">AP64</strain>
    </source>
</reference>
<dbReference type="Pfam" id="PF00583">
    <property type="entry name" value="Acetyltransf_1"/>
    <property type="match status" value="1"/>
</dbReference>
<proteinExistence type="predicted"/>
<evidence type="ECO:0000313" key="5">
    <source>
        <dbReference type="Proteomes" id="UP000076404"/>
    </source>
</evidence>
<dbReference type="PANTHER" id="PTHR43877:SF8">
    <property type="entry name" value="N-ACETYLGLUTAMATE SYNTHASE-RELATED"/>
    <property type="match status" value="1"/>
</dbReference>
<dbReference type="InterPro" id="IPR050832">
    <property type="entry name" value="Bact_Acetyltransf"/>
</dbReference>
<dbReference type="eggNOG" id="COG1246">
    <property type="taxonomic scope" value="Bacteria"/>
</dbReference>
<dbReference type="SUPFAM" id="SSF55729">
    <property type="entry name" value="Acyl-CoA N-acyltransferases (Nat)"/>
    <property type="match status" value="1"/>
</dbReference>
<feature type="domain" description="N-acetyltransferase" evidence="3">
    <location>
        <begin position="29"/>
        <end position="166"/>
    </location>
</feature>
<gene>
    <name evidence="4" type="ORF">GEMMAAP_18315</name>
</gene>
<evidence type="ECO:0000313" key="4">
    <source>
        <dbReference type="EMBL" id="AMW06208.1"/>
    </source>
</evidence>
<accession>A0A143BMG6</accession>
<evidence type="ECO:0000259" key="3">
    <source>
        <dbReference type="PROSITE" id="PS51186"/>
    </source>
</evidence>
<reference evidence="4 5" key="2">
    <citation type="journal article" date="2016" name="Environ. Microbiol. Rep.">
        <title>Metagenomic evidence for the presence of phototrophic Gemmatimonadetes bacteria in diverse environments.</title>
        <authorList>
            <person name="Zeng Y."/>
            <person name="Baumbach J."/>
            <person name="Barbosa E.G."/>
            <person name="Azevedo V."/>
            <person name="Zhang C."/>
            <person name="Koblizek M."/>
        </authorList>
    </citation>
    <scope>NUCLEOTIDE SEQUENCE [LARGE SCALE GENOMIC DNA]</scope>
    <source>
        <strain evidence="4 5">AP64</strain>
    </source>
</reference>
<organism evidence="4 5">
    <name type="scientific">Gemmatimonas phototrophica</name>
    <dbReference type="NCBI Taxonomy" id="1379270"/>
    <lineage>
        <taxon>Bacteria</taxon>
        <taxon>Pseudomonadati</taxon>
        <taxon>Gemmatimonadota</taxon>
        <taxon>Gemmatimonadia</taxon>
        <taxon>Gemmatimonadales</taxon>
        <taxon>Gemmatimonadaceae</taxon>
        <taxon>Gemmatimonas</taxon>
    </lineage>
</organism>
<dbReference type="PROSITE" id="PS51186">
    <property type="entry name" value="GNAT"/>
    <property type="match status" value="1"/>
</dbReference>
<dbReference type="EMBL" id="CP011454">
    <property type="protein sequence ID" value="AMW06208.1"/>
    <property type="molecule type" value="Genomic_DNA"/>
</dbReference>
<evidence type="ECO:0000256" key="1">
    <source>
        <dbReference type="ARBA" id="ARBA00022679"/>
    </source>
</evidence>
<dbReference type="Proteomes" id="UP000076404">
    <property type="component" value="Chromosome"/>
</dbReference>
<dbReference type="STRING" id="1379270.GEMMAAP_18315"/>
<dbReference type="PANTHER" id="PTHR43877">
    <property type="entry name" value="AMINOALKYLPHOSPHONATE N-ACETYLTRANSFERASE-RELATED-RELATED"/>
    <property type="match status" value="1"/>
</dbReference>
<dbReference type="CDD" id="cd04301">
    <property type="entry name" value="NAT_SF"/>
    <property type="match status" value="1"/>
</dbReference>
<dbReference type="GO" id="GO:0016747">
    <property type="term" value="F:acyltransferase activity, transferring groups other than amino-acyl groups"/>
    <property type="evidence" value="ECO:0007669"/>
    <property type="project" value="InterPro"/>
</dbReference>
<sequence length="181" mass="19927">MTGPVGAPVLDREEPVPTRTPPAFVVGDLVVHHAEESDIPAIVTLNNIYAPDGLTLMRSEAFVTAHLQDYQVIRGADGRIRGQVALDEYTPSLVEIVSLAVAPDQQGQGLGQSLITAAEHLARERGHTELFAISLAEALFLRMGYTLTSIEIYPEKIARYRTISRSELSIGRKFCFTKRLR</sequence>
<evidence type="ECO:0000256" key="2">
    <source>
        <dbReference type="ARBA" id="ARBA00023315"/>
    </source>
</evidence>
<dbReference type="KEGG" id="gph:GEMMAAP_18315"/>
<keyword evidence="2" id="KW-0012">Acyltransferase</keyword>
<keyword evidence="5" id="KW-1185">Reference proteome</keyword>
<dbReference type="InterPro" id="IPR016181">
    <property type="entry name" value="Acyl_CoA_acyltransferase"/>
</dbReference>
<dbReference type="AlphaFoldDB" id="A0A143BMG6"/>
<protein>
    <recommendedName>
        <fullName evidence="3">N-acetyltransferase domain-containing protein</fullName>
    </recommendedName>
</protein>